<dbReference type="Gene3D" id="3.40.33.10">
    <property type="entry name" value="CAP"/>
    <property type="match status" value="1"/>
</dbReference>
<dbReference type="Proteomes" id="UP000504634">
    <property type="component" value="Unplaced"/>
</dbReference>
<feature type="domain" description="SCP" evidence="6">
    <location>
        <begin position="81"/>
        <end position="246"/>
    </location>
</feature>
<comment type="similarity">
    <text evidence="2">Belongs to the CRISP family.</text>
</comment>
<dbReference type="InterPro" id="IPR014044">
    <property type="entry name" value="CAP_dom"/>
</dbReference>
<gene>
    <name evidence="8" type="primary">LOC115622979</name>
</gene>
<comment type="subcellular location">
    <subcellularLocation>
        <location evidence="1">Secreted</location>
    </subcellularLocation>
</comment>
<dbReference type="InterPro" id="IPR001283">
    <property type="entry name" value="CRISP-related"/>
</dbReference>
<dbReference type="PANTHER" id="PTHR10334">
    <property type="entry name" value="CYSTEINE-RICH SECRETORY PROTEIN-RELATED"/>
    <property type="match status" value="1"/>
</dbReference>
<protein>
    <submittedName>
        <fullName evidence="8">Venom allergen 5-like</fullName>
    </submittedName>
</protein>
<dbReference type="SUPFAM" id="SSF55797">
    <property type="entry name" value="PR-1-like"/>
    <property type="match status" value="1"/>
</dbReference>
<dbReference type="CDD" id="cd05380">
    <property type="entry name" value="CAP_euk"/>
    <property type="match status" value="1"/>
</dbReference>
<sequence>MKQLKYLLLLLAIGLPVSLANKSTEASTRQPSKWLLTGSNNPHCEPLLCPKGKRHVACEKYPNEFHKSCTPEQTRLANLTEFADKILKAHNERRNRVANGKNTSLPRAARLVAMRWSEELAMLASYNVRVCQAKHDDCRNTHNFTQSGQNIIVFNMTRHIDDEMLTKLLPELIAIGVRTWWSEHNNMSMSYLEAYPCDKKKQQIYRHFAVMALESNSHVGCAAVRYITKGITFLKITCNYAKDFVCEQPIYHLRAVNCATGPNRKYKALCSVRETFD</sequence>
<dbReference type="Pfam" id="PF00188">
    <property type="entry name" value="CAP"/>
    <property type="match status" value="1"/>
</dbReference>
<evidence type="ECO:0000313" key="8">
    <source>
        <dbReference type="RefSeq" id="XP_030372990.1"/>
    </source>
</evidence>
<evidence type="ECO:0000256" key="5">
    <source>
        <dbReference type="SAM" id="SignalP"/>
    </source>
</evidence>
<dbReference type="GeneID" id="115622979"/>
<dbReference type="GO" id="GO:0005576">
    <property type="term" value="C:extracellular region"/>
    <property type="evidence" value="ECO:0007669"/>
    <property type="project" value="UniProtKB-SubCell"/>
</dbReference>
<keyword evidence="3" id="KW-0964">Secreted</keyword>
<evidence type="ECO:0000313" key="7">
    <source>
        <dbReference type="Proteomes" id="UP000504634"/>
    </source>
</evidence>
<feature type="signal peptide" evidence="5">
    <location>
        <begin position="1"/>
        <end position="20"/>
    </location>
</feature>
<feature type="chain" id="PRO_5026731186" evidence="5">
    <location>
        <begin position="21"/>
        <end position="277"/>
    </location>
</feature>
<keyword evidence="7" id="KW-1185">Reference proteome</keyword>
<evidence type="ECO:0000256" key="1">
    <source>
        <dbReference type="ARBA" id="ARBA00004613"/>
    </source>
</evidence>
<reference evidence="8" key="1">
    <citation type="submission" date="2025-08" db="UniProtKB">
        <authorList>
            <consortium name="RefSeq"/>
        </authorList>
    </citation>
    <scope>IDENTIFICATION</scope>
    <source>
        <strain evidence="8">11010-0011.00</strain>
        <tissue evidence="8">Whole body</tissue>
    </source>
</reference>
<organism evidence="7 8">
    <name type="scientific">Drosophila lebanonensis</name>
    <name type="common">Fruit fly</name>
    <name type="synonym">Scaptodrosophila lebanonensis</name>
    <dbReference type="NCBI Taxonomy" id="7225"/>
    <lineage>
        <taxon>Eukaryota</taxon>
        <taxon>Metazoa</taxon>
        <taxon>Ecdysozoa</taxon>
        <taxon>Arthropoda</taxon>
        <taxon>Hexapoda</taxon>
        <taxon>Insecta</taxon>
        <taxon>Pterygota</taxon>
        <taxon>Neoptera</taxon>
        <taxon>Endopterygota</taxon>
        <taxon>Diptera</taxon>
        <taxon>Brachycera</taxon>
        <taxon>Muscomorpha</taxon>
        <taxon>Ephydroidea</taxon>
        <taxon>Drosophilidae</taxon>
        <taxon>Scaptodrosophila</taxon>
    </lineage>
</organism>
<dbReference type="PIRSF" id="PIRSF038921">
    <property type="entry name" value="P14a"/>
    <property type="match status" value="1"/>
</dbReference>
<evidence type="ECO:0000256" key="2">
    <source>
        <dbReference type="ARBA" id="ARBA00009923"/>
    </source>
</evidence>
<dbReference type="OrthoDB" id="414826at2759"/>
<dbReference type="AlphaFoldDB" id="A0A6J2TC81"/>
<proteinExistence type="inferred from homology"/>
<evidence type="ECO:0000259" key="6">
    <source>
        <dbReference type="SMART" id="SM00198"/>
    </source>
</evidence>
<evidence type="ECO:0000256" key="3">
    <source>
        <dbReference type="ARBA" id="ARBA00022525"/>
    </source>
</evidence>
<dbReference type="InterPro" id="IPR035940">
    <property type="entry name" value="CAP_sf"/>
</dbReference>
<accession>A0A6J2TC81</accession>
<dbReference type="SMART" id="SM00198">
    <property type="entry name" value="SCP"/>
    <property type="match status" value="1"/>
</dbReference>
<dbReference type="RefSeq" id="XP_030372990.1">
    <property type="nucleotide sequence ID" value="XM_030517130.1"/>
</dbReference>
<keyword evidence="4 5" id="KW-0732">Signal</keyword>
<dbReference type="InterPro" id="IPR034763">
    <property type="entry name" value="P14a_insect"/>
</dbReference>
<name>A0A6J2TC81_DROLE</name>
<evidence type="ECO:0000256" key="4">
    <source>
        <dbReference type="ARBA" id="ARBA00022729"/>
    </source>
</evidence>